<dbReference type="AlphaFoldDB" id="A0AAN7THA3"/>
<dbReference type="EMBL" id="JAVRRL010000013">
    <property type="protein sequence ID" value="KAK5115291.1"/>
    <property type="molecule type" value="Genomic_DNA"/>
</dbReference>
<proteinExistence type="predicted"/>
<gene>
    <name evidence="2" type="ORF">LTR62_001491</name>
</gene>
<comment type="caution">
    <text evidence="2">The sequence shown here is derived from an EMBL/GenBank/DDBJ whole genome shotgun (WGS) entry which is preliminary data.</text>
</comment>
<organism evidence="2 3">
    <name type="scientific">Meristemomyces frigidus</name>
    <dbReference type="NCBI Taxonomy" id="1508187"/>
    <lineage>
        <taxon>Eukaryota</taxon>
        <taxon>Fungi</taxon>
        <taxon>Dikarya</taxon>
        <taxon>Ascomycota</taxon>
        <taxon>Pezizomycotina</taxon>
        <taxon>Dothideomycetes</taxon>
        <taxon>Dothideomycetidae</taxon>
        <taxon>Mycosphaerellales</taxon>
        <taxon>Teratosphaeriaceae</taxon>
        <taxon>Meristemomyces</taxon>
    </lineage>
</organism>
<name>A0AAN7THA3_9PEZI</name>
<reference evidence="2" key="1">
    <citation type="submission" date="2023-08" db="EMBL/GenBank/DDBJ databases">
        <title>Black Yeasts Isolated from many extreme environments.</title>
        <authorList>
            <person name="Coleine C."/>
            <person name="Stajich J.E."/>
            <person name="Selbmann L."/>
        </authorList>
    </citation>
    <scope>NUCLEOTIDE SEQUENCE</scope>
    <source>
        <strain evidence="2">CCFEE 5401</strain>
    </source>
</reference>
<feature type="compositionally biased region" description="Polar residues" evidence="1">
    <location>
        <begin position="1"/>
        <end position="11"/>
    </location>
</feature>
<protein>
    <submittedName>
        <fullName evidence="2">Uncharacterized protein</fullName>
    </submittedName>
</protein>
<feature type="region of interest" description="Disordered" evidence="1">
    <location>
        <begin position="1"/>
        <end position="20"/>
    </location>
</feature>
<evidence type="ECO:0000313" key="2">
    <source>
        <dbReference type="EMBL" id="KAK5115291.1"/>
    </source>
</evidence>
<sequence>MASSPGRTKLSTVDKKQGHKFQDERTYARELFESQLVIHKPQSADDRLAFLVIETLVREQVEDCCYRLVPQVLYSDPLVGACFKPNCLASRYRSQRAGYDSLKPLYTAMNEALSALQLALSTPLSTNRSARSVCLLAVSGLSCFDSLKGDSGFGSAGHLDGMMAILGCAAGEPDFDDLGYALLDLHCVDFCIASCVRGQVSPVEAPLGRFTTAKTTSSTRDSTTSRLQAVSSDLFSMIPRLVLYLRKYRASALRPLGDLAKMQKLAHDLFHHGAEDAENTALHEVHITRVKLAVDEQISRHAMHYQSWDRFEALLRHWTSRLIVVTACLRIQKHSTSTPQTTEEEDSSHTLPSICDLQAESKRLTTQLLMSRTYARTVRSRRRGWAHALVTISGALADLPSDNDKEQKELTMSWIVQELTATLRPTTPFSQRDVDDAAELMVGAGSGGRYGEIYSRRPA</sequence>
<evidence type="ECO:0000256" key="1">
    <source>
        <dbReference type="SAM" id="MobiDB-lite"/>
    </source>
</evidence>
<evidence type="ECO:0000313" key="3">
    <source>
        <dbReference type="Proteomes" id="UP001310890"/>
    </source>
</evidence>
<accession>A0AAN7THA3</accession>
<dbReference type="Proteomes" id="UP001310890">
    <property type="component" value="Unassembled WGS sequence"/>
</dbReference>